<evidence type="ECO:0000256" key="2">
    <source>
        <dbReference type="ARBA" id="ARBA00022723"/>
    </source>
</evidence>
<keyword evidence="7" id="KW-1185">Reference proteome</keyword>
<dbReference type="InterPro" id="IPR011057">
    <property type="entry name" value="Mss4-like_sf"/>
</dbReference>
<evidence type="ECO:0000259" key="5">
    <source>
        <dbReference type="PROSITE" id="PS51891"/>
    </source>
</evidence>
<organism evidence="6 7">
    <name type="scientific">Staphylotrichum tortipilum</name>
    <dbReference type="NCBI Taxonomy" id="2831512"/>
    <lineage>
        <taxon>Eukaryota</taxon>
        <taxon>Fungi</taxon>
        <taxon>Dikarya</taxon>
        <taxon>Ascomycota</taxon>
        <taxon>Pezizomycotina</taxon>
        <taxon>Sordariomycetes</taxon>
        <taxon>Sordariomycetidae</taxon>
        <taxon>Sordariales</taxon>
        <taxon>Chaetomiaceae</taxon>
        <taxon>Staphylotrichum</taxon>
    </lineage>
</organism>
<dbReference type="Pfam" id="PF04828">
    <property type="entry name" value="GFA"/>
    <property type="match status" value="1"/>
</dbReference>
<dbReference type="SUPFAM" id="SSF51316">
    <property type="entry name" value="Mss4-like"/>
    <property type="match status" value="2"/>
</dbReference>
<dbReference type="AlphaFoldDB" id="A0AAN6M8S3"/>
<reference evidence="6" key="2">
    <citation type="submission" date="2023-05" db="EMBL/GenBank/DDBJ databases">
        <authorList>
            <consortium name="Lawrence Berkeley National Laboratory"/>
            <person name="Steindorff A."/>
            <person name="Hensen N."/>
            <person name="Bonometti L."/>
            <person name="Westerberg I."/>
            <person name="Brannstrom I.O."/>
            <person name="Guillou S."/>
            <person name="Cros-Aarteil S."/>
            <person name="Calhoun S."/>
            <person name="Haridas S."/>
            <person name="Kuo A."/>
            <person name="Mondo S."/>
            <person name="Pangilinan J."/>
            <person name="Riley R."/>
            <person name="Labutti K."/>
            <person name="Andreopoulos B."/>
            <person name="Lipzen A."/>
            <person name="Chen C."/>
            <person name="Yanf M."/>
            <person name="Daum C."/>
            <person name="Ng V."/>
            <person name="Clum A."/>
            <person name="Ohm R."/>
            <person name="Martin F."/>
            <person name="Silar P."/>
            <person name="Natvig D."/>
            <person name="Lalanne C."/>
            <person name="Gautier V."/>
            <person name="Ament-Velasquez S.L."/>
            <person name="Kruys A."/>
            <person name="Hutchinson M.I."/>
            <person name="Powell A.J."/>
            <person name="Barry K."/>
            <person name="Miller A.N."/>
            <person name="Grigoriev I.V."/>
            <person name="Debuchy R."/>
            <person name="Gladieux P."/>
            <person name="Thoren M.H."/>
            <person name="Johannesson H."/>
        </authorList>
    </citation>
    <scope>NUCLEOTIDE SEQUENCE</scope>
    <source>
        <strain evidence="6">CBS 103.79</strain>
    </source>
</reference>
<keyword evidence="2" id="KW-0479">Metal-binding</keyword>
<dbReference type="Proteomes" id="UP001303889">
    <property type="component" value="Unassembled WGS sequence"/>
</dbReference>
<dbReference type="PANTHER" id="PTHR33337:SF30">
    <property type="entry name" value="DUF636 DOMAIN PROTEIN (AFU_ORTHOLOGUE AFUA_1G03180)"/>
    <property type="match status" value="1"/>
</dbReference>
<dbReference type="GO" id="GO:0016846">
    <property type="term" value="F:carbon-sulfur lyase activity"/>
    <property type="evidence" value="ECO:0007669"/>
    <property type="project" value="InterPro"/>
</dbReference>
<name>A0AAN6M8S3_9PEZI</name>
<protein>
    <recommendedName>
        <fullName evidence="5">CENP-V/GFA domain-containing protein</fullName>
    </recommendedName>
</protein>
<dbReference type="PROSITE" id="PS51891">
    <property type="entry name" value="CENP_V_GFA"/>
    <property type="match status" value="1"/>
</dbReference>
<dbReference type="PANTHER" id="PTHR33337">
    <property type="entry name" value="GFA DOMAIN-CONTAINING PROTEIN"/>
    <property type="match status" value="1"/>
</dbReference>
<evidence type="ECO:0000313" key="6">
    <source>
        <dbReference type="EMBL" id="KAK3896671.1"/>
    </source>
</evidence>
<dbReference type="Gene3D" id="3.90.1590.10">
    <property type="entry name" value="glutathione-dependent formaldehyde- activating enzyme (gfa)"/>
    <property type="match status" value="2"/>
</dbReference>
<evidence type="ECO:0000313" key="7">
    <source>
        <dbReference type="Proteomes" id="UP001303889"/>
    </source>
</evidence>
<keyword evidence="3" id="KW-0862">Zinc</keyword>
<dbReference type="InterPro" id="IPR006913">
    <property type="entry name" value="CENP-V/GFA"/>
</dbReference>
<gene>
    <name evidence="6" type="ORF">C8A05DRAFT_20404</name>
</gene>
<dbReference type="GO" id="GO:0046872">
    <property type="term" value="F:metal ion binding"/>
    <property type="evidence" value="ECO:0007669"/>
    <property type="project" value="UniProtKB-KW"/>
</dbReference>
<comment type="caution">
    <text evidence="6">The sequence shown here is derived from an EMBL/GenBank/DDBJ whole genome shotgun (WGS) entry which is preliminary data.</text>
</comment>
<sequence length="380" mass="41316">MTTTANHANSITIACHCGAVNQTLPIGHDNPHPLENVRICHCTACRHVTGLLYVSYAPLPDAPPQEVLGGLVKYQVEVGEGGGCGGVRWLCGRCGGHVFRADLDLLGGDGGGRWRWSVATGVVTDALELSGPVDLGEGRHRHVEDTRDGGLAKWLLPTFTPPLQPDEDIPADDNEDHLTISCHCRSTTLLLTRPSLSSLPSSPYPDLLLPYHSTAPDVVSNPTDEKWYLREDPQHPGRGRYKYLAGTCACATCRLTSGFEIQTWTFVPRVNILVPPTDDGGQARPIEFPTATRPTQQIPNWTLKSHSSSPGTGITREFCRVCGATFFWHDRVRPDLLDLSAGLLSSPSGARAEEWLCWETGRVSFAEEAGRGREGGARAW</sequence>
<reference evidence="6" key="1">
    <citation type="journal article" date="2023" name="Mol. Phylogenet. Evol.">
        <title>Genome-scale phylogeny and comparative genomics of the fungal order Sordariales.</title>
        <authorList>
            <person name="Hensen N."/>
            <person name="Bonometti L."/>
            <person name="Westerberg I."/>
            <person name="Brannstrom I.O."/>
            <person name="Guillou S."/>
            <person name="Cros-Aarteil S."/>
            <person name="Calhoun S."/>
            <person name="Haridas S."/>
            <person name="Kuo A."/>
            <person name="Mondo S."/>
            <person name="Pangilinan J."/>
            <person name="Riley R."/>
            <person name="LaButti K."/>
            <person name="Andreopoulos B."/>
            <person name="Lipzen A."/>
            <person name="Chen C."/>
            <person name="Yan M."/>
            <person name="Daum C."/>
            <person name="Ng V."/>
            <person name="Clum A."/>
            <person name="Steindorff A."/>
            <person name="Ohm R.A."/>
            <person name="Martin F."/>
            <person name="Silar P."/>
            <person name="Natvig D.O."/>
            <person name="Lalanne C."/>
            <person name="Gautier V."/>
            <person name="Ament-Velasquez S.L."/>
            <person name="Kruys A."/>
            <person name="Hutchinson M.I."/>
            <person name="Powell A.J."/>
            <person name="Barry K."/>
            <person name="Miller A.N."/>
            <person name="Grigoriev I.V."/>
            <person name="Debuchy R."/>
            <person name="Gladieux P."/>
            <person name="Hiltunen Thoren M."/>
            <person name="Johannesson H."/>
        </authorList>
    </citation>
    <scope>NUCLEOTIDE SEQUENCE</scope>
    <source>
        <strain evidence="6">CBS 103.79</strain>
    </source>
</reference>
<dbReference type="EMBL" id="MU856460">
    <property type="protein sequence ID" value="KAK3896671.1"/>
    <property type="molecule type" value="Genomic_DNA"/>
</dbReference>
<feature type="non-terminal residue" evidence="6">
    <location>
        <position position="380"/>
    </location>
</feature>
<comment type="similarity">
    <text evidence="1">Belongs to the Gfa family.</text>
</comment>
<evidence type="ECO:0000256" key="1">
    <source>
        <dbReference type="ARBA" id="ARBA00005495"/>
    </source>
</evidence>
<accession>A0AAN6M8S3</accession>
<proteinExistence type="inferred from homology"/>
<evidence type="ECO:0000256" key="3">
    <source>
        <dbReference type="ARBA" id="ARBA00022833"/>
    </source>
</evidence>
<evidence type="ECO:0000256" key="4">
    <source>
        <dbReference type="ARBA" id="ARBA00023239"/>
    </source>
</evidence>
<keyword evidence="4" id="KW-0456">Lyase</keyword>
<feature type="domain" description="CENP-V/GFA" evidence="5">
    <location>
        <begin position="7"/>
        <end position="155"/>
    </location>
</feature>